<sequence length="281" mass="29077">MDEERLQGRLQGRLQELILAMSLERQEAIAHRTDELLTAWQAFEPAPLAPFTPSMAALSWLTLARGAVQDIRRSDALPQEDPLQEDSSPEDSPLADSSPEDSPQGEAISPEAPGAPSSDVVLLADDVQFTAQAESTADTASAGQAVPPTAGEADVVTIDGEIVMVALLSGGTADDEPAPAMAGAGQPGAAAAEMDDGVSAVVFTEAINFNNDDLSFPMISPFEGDDASAALARAVSEGLALRTEHKPKARDKNGAIPITVHPGSIPAHMGPPTSGTRLSSP</sequence>
<comment type="caution">
    <text evidence="2">The sequence shown here is derived from an EMBL/GenBank/DDBJ whole genome shotgun (WGS) entry which is preliminary data.</text>
</comment>
<gene>
    <name evidence="2" type="ORF">C7450_103274</name>
</gene>
<reference evidence="2 3" key="1">
    <citation type="submission" date="2018-05" db="EMBL/GenBank/DDBJ databases">
        <title>Genomic Encyclopedia of Type Strains, Phase IV (KMG-IV): sequencing the most valuable type-strain genomes for metagenomic binning, comparative biology and taxonomic classification.</title>
        <authorList>
            <person name="Goeker M."/>
        </authorList>
    </citation>
    <scope>NUCLEOTIDE SEQUENCE [LARGE SCALE GENOMIC DNA]</scope>
    <source>
        <strain evidence="2 3">DSM 6462</strain>
    </source>
</reference>
<keyword evidence="3" id="KW-1185">Reference proteome</keyword>
<dbReference type="EMBL" id="QJJK01000003">
    <property type="protein sequence ID" value="PXW61756.1"/>
    <property type="molecule type" value="Genomic_DNA"/>
</dbReference>
<evidence type="ECO:0000256" key="1">
    <source>
        <dbReference type="SAM" id="MobiDB-lite"/>
    </source>
</evidence>
<evidence type="ECO:0000313" key="2">
    <source>
        <dbReference type="EMBL" id="PXW61756.1"/>
    </source>
</evidence>
<proteinExistence type="predicted"/>
<evidence type="ECO:0000313" key="3">
    <source>
        <dbReference type="Proteomes" id="UP000248021"/>
    </source>
</evidence>
<feature type="region of interest" description="Disordered" evidence="1">
    <location>
        <begin position="75"/>
        <end position="118"/>
    </location>
</feature>
<accession>A0A2V3UE15</accession>
<protein>
    <submittedName>
        <fullName evidence="2">Uncharacterized protein</fullName>
    </submittedName>
</protein>
<feature type="region of interest" description="Disordered" evidence="1">
    <location>
        <begin position="243"/>
        <end position="281"/>
    </location>
</feature>
<organism evidence="2 3">
    <name type="scientific">Chelatococcus asaccharovorans</name>
    <dbReference type="NCBI Taxonomy" id="28210"/>
    <lineage>
        <taxon>Bacteria</taxon>
        <taxon>Pseudomonadati</taxon>
        <taxon>Pseudomonadota</taxon>
        <taxon>Alphaproteobacteria</taxon>
        <taxon>Hyphomicrobiales</taxon>
        <taxon>Chelatococcaceae</taxon>
        <taxon>Chelatococcus</taxon>
    </lineage>
</organism>
<dbReference type="Proteomes" id="UP000248021">
    <property type="component" value="Unassembled WGS sequence"/>
</dbReference>
<name>A0A2V3UE15_9HYPH</name>
<feature type="compositionally biased region" description="Basic and acidic residues" evidence="1">
    <location>
        <begin position="243"/>
        <end position="253"/>
    </location>
</feature>
<dbReference type="RefSeq" id="WP_146227301.1">
    <property type="nucleotide sequence ID" value="NZ_QJJK01000003.1"/>
</dbReference>
<dbReference type="AlphaFoldDB" id="A0A2V3UE15"/>